<protein>
    <recommendedName>
        <fullName evidence="3">DC1 domain-containing protein</fullName>
    </recommendedName>
</protein>
<organism evidence="4">
    <name type="scientific">Oryza meridionalis</name>
    <dbReference type="NCBI Taxonomy" id="40149"/>
    <lineage>
        <taxon>Eukaryota</taxon>
        <taxon>Viridiplantae</taxon>
        <taxon>Streptophyta</taxon>
        <taxon>Embryophyta</taxon>
        <taxon>Tracheophyta</taxon>
        <taxon>Spermatophyta</taxon>
        <taxon>Magnoliopsida</taxon>
        <taxon>Liliopsida</taxon>
        <taxon>Poales</taxon>
        <taxon>Poaceae</taxon>
        <taxon>BOP clade</taxon>
        <taxon>Oryzoideae</taxon>
        <taxon>Oryzeae</taxon>
        <taxon>Oryzinae</taxon>
        <taxon>Oryza</taxon>
    </lineage>
</organism>
<sequence>MAGVSCFYHPEHLVTEHHYGEGSGSGSGNPCAACERVVTGDGYRCEHGECDFHVHRSCLALPASFALHEHHEHELTLTRLTGSRWCNVCDVISHAGCRMYACAPCNFSAHPRCTPVLDGAHQQPQPPQQQEGEEKRSVGVRAAKVALKISVAVGLTAVDVGTTGGLATVGSLSISPSPPSAASRLSSRREFARRLRRAAPLSPSGEQRRAAVLLLPPQPRRC</sequence>
<dbReference type="AlphaFoldDB" id="A0A0E0EE80"/>
<dbReference type="Gene3D" id="3.30.60.20">
    <property type="match status" value="1"/>
</dbReference>
<name>A0A0E0EE80_9ORYZ</name>
<dbReference type="EnsemblPlants" id="OMERI07G18230.1">
    <property type="protein sequence ID" value="OMERI07G18230.1"/>
    <property type="gene ID" value="OMERI07G18230"/>
</dbReference>
<proteinExistence type="predicted"/>
<evidence type="ECO:0000256" key="1">
    <source>
        <dbReference type="ARBA" id="ARBA00022737"/>
    </source>
</evidence>
<evidence type="ECO:0000256" key="2">
    <source>
        <dbReference type="SAM" id="MobiDB-lite"/>
    </source>
</evidence>
<dbReference type="Gramene" id="OMERI07G18230.1">
    <property type="protein sequence ID" value="OMERI07G18230.1"/>
    <property type="gene ID" value="OMERI07G18230"/>
</dbReference>
<evidence type="ECO:0000259" key="3">
    <source>
        <dbReference type="Pfam" id="PF03107"/>
    </source>
</evidence>
<reference evidence="4" key="2">
    <citation type="submission" date="2018-05" db="EMBL/GenBank/DDBJ databases">
        <title>OmerRS3 (Oryza meridionalis Reference Sequence Version 3).</title>
        <authorList>
            <person name="Zhang J."/>
            <person name="Kudrna D."/>
            <person name="Lee S."/>
            <person name="Talag J."/>
            <person name="Welchert J."/>
            <person name="Wing R.A."/>
        </authorList>
    </citation>
    <scope>NUCLEOTIDE SEQUENCE [LARGE SCALE GENOMIC DNA]</scope>
    <source>
        <strain evidence="4">cv. OR44</strain>
    </source>
</reference>
<keyword evidence="5" id="KW-1185">Reference proteome</keyword>
<dbReference type="InterPro" id="IPR004146">
    <property type="entry name" value="DC1"/>
</dbReference>
<dbReference type="HOGENOM" id="CLU_108683_0_0_1"/>
<feature type="domain" description="DC1" evidence="3">
    <location>
        <begin position="70"/>
        <end position="113"/>
    </location>
</feature>
<evidence type="ECO:0000313" key="4">
    <source>
        <dbReference type="EnsemblPlants" id="OMERI07G18230.1"/>
    </source>
</evidence>
<feature type="region of interest" description="Disordered" evidence="2">
    <location>
        <begin position="118"/>
        <end position="137"/>
    </location>
</feature>
<dbReference type="PANTHER" id="PTHR47841:SF2">
    <property type="entry name" value="OS07G0609800 PROTEIN"/>
    <property type="match status" value="1"/>
</dbReference>
<dbReference type="InterPro" id="IPR046349">
    <property type="entry name" value="C1-like_sf"/>
</dbReference>
<reference evidence="4" key="1">
    <citation type="submission" date="2015-04" db="UniProtKB">
        <authorList>
            <consortium name="EnsemblPlants"/>
        </authorList>
    </citation>
    <scope>IDENTIFICATION</scope>
</reference>
<keyword evidence="1" id="KW-0677">Repeat</keyword>
<dbReference type="Pfam" id="PF03107">
    <property type="entry name" value="C1_2"/>
    <property type="match status" value="1"/>
</dbReference>
<dbReference type="SUPFAM" id="SSF57889">
    <property type="entry name" value="Cysteine-rich domain"/>
    <property type="match status" value="1"/>
</dbReference>
<dbReference type="Proteomes" id="UP000008021">
    <property type="component" value="Chromosome 7"/>
</dbReference>
<accession>A0A0E0EE80</accession>
<evidence type="ECO:0000313" key="5">
    <source>
        <dbReference type="Proteomes" id="UP000008021"/>
    </source>
</evidence>
<dbReference type="PANTHER" id="PTHR47841">
    <property type="entry name" value="DIACYLGLYCEROL KINASE THETA-LIKE-RELATED"/>
    <property type="match status" value="1"/>
</dbReference>